<protein>
    <recommendedName>
        <fullName evidence="8">60S ribosomal protein L38</fullName>
    </recommendedName>
</protein>
<accession>A0AAV9IW03</accession>
<dbReference type="AlphaFoldDB" id="A0AAV9IW03"/>
<gene>
    <name evidence="6" type="ORF">CDCA_CDCA08G2520</name>
</gene>
<evidence type="ECO:0000313" key="6">
    <source>
        <dbReference type="EMBL" id="KAK4536495.1"/>
    </source>
</evidence>
<evidence type="ECO:0000256" key="5">
    <source>
        <dbReference type="SAM" id="MobiDB-lite"/>
    </source>
</evidence>
<evidence type="ECO:0000256" key="2">
    <source>
        <dbReference type="ARBA" id="ARBA00022980"/>
    </source>
</evidence>
<name>A0AAV9IW03_CYACA</name>
<evidence type="ECO:0000256" key="1">
    <source>
        <dbReference type="ARBA" id="ARBA00007803"/>
    </source>
</evidence>
<comment type="caution">
    <text evidence="6">The sequence shown here is derived from an EMBL/GenBank/DDBJ whole genome shotgun (WGS) entry which is preliminary data.</text>
</comment>
<proteinExistence type="inferred from homology"/>
<keyword evidence="7" id="KW-1185">Reference proteome</keyword>
<dbReference type="GO" id="GO:0006412">
    <property type="term" value="P:translation"/>
    <property type="evidence" value="ECO:0007669"/>
    <property type="project" value="InterPro"/>
</dbReference>
<evidence type="ECO:0000256" key="4">
    <source>
        <dbReference type="RuleBase" id="RU003445"/>
    </source>
</evidence>
<dbReference type="PANTHER" id="PTHR10965:SF0">
    <property type="entry name" value="LARGE RIBOSOMAL SUBUNIT PROTEIN EL38"/>
    <property type="match status" value="1"/>
</dbReference>
<feature type="region of interest" description="Disordered" evidence="5">
    <location>
        <begin position="70"/>
        <end position="92"/>
    </location>
</feature>
<keyword evidence="2 4" id="KW-0689">Ribosomal protein</keyword>
<feature type="compositionally biased region" description="Basic residues" evidence="5">
    <location>
        <begin position="71"/>
        <end position="83"/>
    </location>
</feature>
<dbReference type="EMBL" id="JANCYW010000008">
    <property type="protein sequence ID" value="KAK4536495.1"/>
    <property type="molecule type" value="Genomic_DNA"/>
</dbReference>
<dbReference type="InterPro" id="IPR038464">
    <property type="entry name" value="Ribosomal_eL38_sf"/>
</dbReference>
<dbReference type="GO" id="GO:0022618">
    <property type="term" value="P:protein-RNA complex assembly"/>
    <property type="evidence" value="ECO:0007669"/>
    <property type="project" value="TreeGrafter"/>
</dbReference>
<sequence>MPREVKDTKHFLKLCDRSKGAKVIVKHNLNSVKFKVRCARYLYTMVMHDPQKAQRMKSALAAKLAVEEVHRKSRAASKSKSARKSGGGGLSA</sequence>
<evidence type="ECO:0000313" key="7">
    <source>
        <dbReference type="Proteomes" id="UP001301350"/>
    </source>
</evidence>
<comment type="similarity">
    <text evidence="1 4">Belongs to the eukaryotic ribosomal protein eL38 family.</text>
</comment>
<dbReference type="GO" id="GO:0003735">
    <property type="term" value="F:structural constituent of ribosome"/>
    <property type="evidence" value="ECO:0007669"/>
    <property type="project" value="InterPro"/>
</dbReference>
<evidence type="ECO:0000256" key="3">
    <source>
        <dbReference type="ARBA" id="ARBA00023274"/>
    </source>
</evidence>
<dbReference type="Proteomes" id="UP001301350">
    <property type="component" value="Unassembled WGS sequence"/>
</dbReference>
<dbReference type="Pfam" id="PF01781">
    <property type="entry name" value="Ribosomal_L38e"/>
    <property type="match status" value="1"/>
</dbReference>
<dbReference type="InterPro" id="IPR002675">
    <property type="entry name" value="Ribosomal_eL38"/>
</dbReference>
<dbReference type="GO" id="GO:0022625">
    <property type="term" value="C:cytosolic large ribosomal subunit"/>
    <property type="evidence" value="ECO:0007669"/>
    <property type="project" value="TreeGrafter"/>
</dbReference>
<dbReference type="Gene3D" id="3.30.720.90">
    <property type="match status" value="1"/>
</dbReference>
<keyword evidence="3 4" id="KW-0687">Ribonucleoprotein</keyword>
<organism evidence="6 7">
    <name type="scientific">Cyanidium caldarium</name>
    <name type="common">Red alga</name>
    <dbReference type="NCBI Taxonomy" id="2771"/>
    <lineage>
        <taxon>Eukaryota</taxon>
        <taxon>Rhodophyta</taxon>
        <taxon>Bangiophyceae</taxon>
        <taxon>Cyanidiales</taxon>
        <taxon>Cyanidiaceae</taxon>
        <taxon>Cyanidium</taxon>
    </lineage>
</organism>
<dbReference type="PANTHER" id="PTHR10965">
    <property type="entry name" value="60S RIBOSOMAL PROTEIN L38"/>
    <property type="match status" value="1"/>
</dbReference>
<evidence type="ECO:0008006" key="8">
    <source>
        <dbReference type="Google" id="ProtNLM"/>
    </source>
</evidence>
<reference evidence="6 7" key="1">
    <citation type="submission" date="2022-07" db="EMBL/GenBank/DDBJ databases">
        <title>Genome-wide signatures of adaptation to extreme environments.</title>
        <authorList>
            <person name="Cho C.H."/>
            <person name="Yoon H.S."/>
        </authorList>
    </citation>
    <scope>NUCLEOTIDE SEQUENCE [LARGE SCALE GENOMIC DNA]</scope>
    <source>
        <strain evidence="6 7">DBV 063 E5</strain>
    </source>
</reference>